<dbReference type="PROSITE" id="PS51186">
    <property type="entry name" value="GNAT"/>
    <property type="match status" value="1"/>
</dbReference>
<dbReference type="SUPFAM" id="SSF55729">
    <property type="entry name" value="Acyl-CoA N-acyltransferases (Nat)"/>
    <property type="match status" value="1"/>
</dbReference>
<protein>
    <submittedName>
        <fullName evidence="2">GNAT family acetyltransferase</fullName>
    </submittedName>
</protein>
<dbReference type="PATRIC" id="fig|1139219.3.peg.1712"/>
<dbReference type="GO" id="GO:0016747">
    <property type="term" value="F:acyltransferase activity, transferring groups other than amino-acyl groups"/>
    <property type="evidence" value="ECO:0007669"/>
    <property type="project" value="InterPro"/>
</dbReference>
<proteinExistence type="predicted"/>
<organism evidence="2 3">
    <name type="scientific">Enterococcus dispar ATCC 51266</name>
    <dbReference type="NCBI Taxonomy" id="1139219"/>
    <lineage>
        <taxon>Bacteria</taxon>
        <taxon>Bacillati</taxon>
        <taxon>Bacillota</taxon>
        <taxon>Bacilli</taxon>
        <taxon>Lactobacillales</taxon>
        <taxon>Enterococcaceae</taxon>
        <taxon>Enterococcus</taxon>
    </lineage>
</organism>
<keyword evidence="2" id="KW-0808">Transferase</keyword>
<dbReference type="CDD" id="cd04301">
    <property type="entry name" value="NAT_SF"/>
    <property type="match status" value="1"/>
</dbReference>
<feature type="domain" description="N-acetyltransferase" evidence="1">
    <location>
        <begin position="1"/>
        <end position="176"/>
    </location>
</feature>
<dbReference type="InterPro" id="IPR016181">
    <property type="entry name" value="Acyl_CoA_acyltransferase"/>
</dbReference>
<evidence type="ECO:0000259" key="1">
    <source>
        <dbReference type="PROSITE" id="PS51186"/>
    </source>
</evidence>
<dbReference type="RefSeq" id="WP_016172918.1">
    <property type="nucleotide sequence ID" value="NG_052169.1"/>
</dbReference>
<dbReference type="HOGENOM" id="CLU_097468_0_0_9"/>
<dbReference type="Gene3D" id="3.40.630.30">
    <property type="match status" value="1"/>
</dbReference>
<dbReference type="AlphaFoldDB" id="S1NCH7"/>
<evidence type="ECO:0000313" key="3">
    <source>
        <dbReference type="Proteomes" id="UP000014127"/>
    </source>
</evidence>
<gene>
    <name evidence="2" type="ORF">OMK_01753</name>
</gene>
<name>S1NCH7_9ENTE</name>
<dbReference type="Pfam" id="PF00583">
    <property type="entry name" value="Acetyltransf_1"/>
    <property type="match status" value="1"/>
</dbReference>
<comment type="caution">
    <text evidence="2">The sequence shown here is derived from an EMBL/GenBank/DDBJ whole genome shotgun (WGS) entry which is preliminary data.</text>
</comment>
<dbReference type="OrthoDB" id="7365228at2"/>
<dbReference type="InterPro" id="IPR000182">
    <property type="entry name" value="GNAT_dom"/>
</dbReference>
<keyword evidence="3" id="KW-1185">Reference proteome</keyword>
<reference evidence="2 3" key="1">
    <citation type="submission" date="2013-03" db="EMBL/GenBank/DDBJ databases">
        <title>The Genome Sequence of Enterococcus dispar ATCC_51266 (Illumina only assembly).</title>
        <authorList>
            <consortium name="The Broad Institute Genomics Platform"/>
            <consortium name="The Broad Institute Genome Sequencing Center for Infectious Disease"/>
            <person name="Earl A."/>
            <person name="Russ C."/>
            <person name="Gilmore M."/>
            <person name="Surin D."/>
            <person name="Walker B."/>
            <person name="Young S."/>
            <person name="Zeng Q."/>
            <person name="Gargeya S."/>
            <person name="Fitzgerald M."/>
            <person name="Haas B."/>
            <person name="Abouelleil A."/>
            <person name="Allen A.W."/>
            <person name="Alvarado L."/>
            <person name="Arachchi H.M."/>
            <person name="Berlin A.M."/>
            <person name="Chapman S.B."/>
            <person name="Gainer-Dewar J."/>
            <person name="Goldberg J."/>
            <person name="Griggs A."/>
            <person name="Gujja S."/>
            <person name="Hansen M."/>
            <person name="Howarth C."/>
            <person name="Imamovic A."/>
            <person name="Ireland A."/>
            <person name="Larimer J."/>
            <person name="McCowan C."/>
            <person name="Murphy C."/>
            <person name="Pearson M."/>
            <person name="Poon T.W."/>
            <person name="Priest M."/>
            <person name="Roberts A."/>
            <person name="Saif S."/>
            <person name="Shea T."/>
            <person name="Sisk P."/>
            <person name="Sykes S."/>
            <person name="Wortman J."/>
            <person name="Nusbaum C."/>
            <person name="Birren B."/>
        </authorList>
    </citation>
    <scope>NUCLEOTIDE SEQUENCE [LARGE SCALE GENOMIC DNA]</scope>
    <source>
        <strain evidence="2 3">ATCC 51266</strain>
    </source>
</reference>
<sequence length="185" mass="20849">MLITEFERDNRILKDQLADLLAKTWPNDYGQTAKNEVEKLLAPERIAVAALVDDDLVGFVGAIPQYGQTGWEMHPLVVVADFRRQKIGARLVSFLESEIASRGGITIYLGTDDENDETTLSQVNLYNEPLQAIANIKNLKAHPYSFYEKLGYQITGVIPDANGWFKPDIIMSKRIGDFEELTEDE</sequence>
<dbReference type="Proteomes" id="UP000014127">
    <property type="component" value="Unassembled WGS sequence"/>
</dbReference>
<dbReference type="STRING" id="44009.RV01_GL000916"/>
<evidence type="ECO:0000313" key="2">
    <source>
        <dbReference type="EMBL" id="EOT40837.1"/>
    </source>
</evidence>
<dbReference type="NCBIfam" id="NF000165">
    <property type="entry name" value="AAC_6p_Entco"/>
    <property type="match status" value="1"/>
</dbReference>
<dbReference type="EMBL" id="AHYR01000006">
    <property type="protein sequence ID" value="EOT40837.1"/>
    <property type="molecule type" value="Genomic_DNA"/>
</dbReference>
<dbReference type="eggNOG" id="COG0456">
    <property type="taxonomic scope" value="Bacteria"/>
</dbReference>
<accession>S1NCH7</accession>